<feature type="transmembrane region" description="Helical" evidence="1">
    <location>
        <begin position="42"/>
        <end position="60"/>
    </location>
</feature>
<dbReference type="RefSeq" id="WP_208678374.1">
    <property type="nucleotide sequence ID" value="NZ_CP034671.2"/>
</dbReference>
<feature type="transmembrane region" description="Helical" evidence="1">
    <location>
        <begin position="357"/>
        <end position="376"/>
    </location>
</feature>
<feature type="transmembrane region" description="Helical" evidence="1">
    <location>
        <begin position="277"/>
        <end position="297"/>
    </location>
</feature>
<protein>
    <submittedName>
        <fullName evidence="2">Oligosaccharide repeat unit polymerase</fullName>
    </submittedName>
</protein>
<feature type="transmembrane region" description="Helical" evidence="1">
    <location>
        <begin position="80"/>
        <end position="98"/>
    </location>
</feature>
<keyword evidence="1" id="KW-0472">Membrane</keyword>
<accession>A0AAT9JVW0</accession>
<evidence type="ECO:0000256" key="1">
    <source>
        <dbReference type="SAM" id="Phobius"/>
    </source>
</evidence>
<keyword evidence="1" id="KW-0812">Transmembrane</keyword>
<organism evidence="2">
    <name type="scientific">Synechococcus elongatus PCC 11802</name>
    <dbReference type="NCBI Taxonomy" id="2283154"/>
    <lineage>
        <taxon>Bacteria</taxon>
        <taxon>Bacillati</taxon>
        <taxon>Cyanobacteriota</taxon>
        <taxon>Cyanophyceae</taxon>
        <taxon>Synechococcales</taxon>
        <taxon>Synechococcaceae</taxon>
        <taxon>Synechococcus</taxon>
    </lineage>
</organism>
<feature type="transmembrane region" description="Helical" evidence="1">
    <location>
        <begin position="12"/>
        <end position="30"/>
    </location>
</feature>
<feature type="transmembrane region" description="Helical" evidence="1">
    <location>
        <begin position="411"/>
        <end position="430"/>
    </location>
</feature>
<proteinExistence type="predicted"/>
<feature type="transmembrane region" description="Helical" evidence="1">
    <location>
        <begin position="388"/>
        <end position="405"/>
    </location>
</feature>
<reference evidence="2" key="1">
    <citation type="submission" date="2024-01" db="EMBL/GenBank/DDBJ databases">
        <title>Synechococcus elongatus PCC 11802, a close yet different native of Synechococcus elongatus PCC 11801.</title>
        <authorList>
            <person name="Jaiswal D."/>
            <person name="Sengupta A."/>
            <person name="Sengupta S."/>
            <person name="Pakrasi H.B."/>
            <person name="Wangikar P."/>
        </authorList>
    </citation>
    <scope>NUCLEOTIDE SEQUENCE</scope>
    <source>
        <strain evidence="2">PCC 11802</strain>
    </source>
</reference>
<name>A0AAT9JVW0_SYNEL</name>
<feature type="transmembrane region" description="Helical" evidence="1">
    <location>
        <begin position="125"/>
        <end position="144"/>
    </location>
</feature>
<feature type="transmembrane region" description="Helical" evidence="1">
    <location>
        <begin position="238"/>
        <end position="257"/>
    </location>
</feature>
<keyword evidence="1" id="KW-1133">Transmembrane helix</keyword>
<gene>
    <name evidence="2" type="ORF">EKO22_10380</name>
</gene>
<sequence>MTDPAQLSPTEWTWLSILLGLMVLAISAVWRSRNPLAWFQPPLVMLVIYGYYTVLGPLNALNEGRWVDRGVNLRYGMEAAWMGAAIAFAGYLIGYWLWPQKVRPPRRTSGFNPAQAWRLGQRLNWVGLILFGSISGSRLLVYLNPLTARQATALTADGLDFGAFANYASLAINLLIPGILLMTAAWIAQRRNPLPLLAWLITAIGIYTTLGFRYRLAILLGPLVMLWFVATRKRPNPLIVIPSVLGLVLIAGFVGLTRSYGQGLDLTALEDKTLTDIFLAGFGESVIFLTTGALISITPDSHSFVGLTPLINTLLFPIPAQLLPSKNSAEYLEAAFESIYGPVHGQGAAFMNYGEHYLMGGWPALILGGLILGWLTRKLWIWFQQRQQEPLAQVTYVCAVGYLYVVVSRGYLPQVTMLFCFTVLPLFLLYRWTSRPVTSAPPVTVAPPHAG</sequence>
<evidence type="ECO:0000313" key="2">
    <source>
        <dbReference type="EMBL" id="QFZ92684.2"/>
    </source>
</evidence>
<feature type="transmembrane region" description="Helical" evidence="1">
    <location>
        <begin position="164"/>
        <end position="187"/>
    </location>
</feature>
<feature type="transmembrane region" description="Helical" evidence="1">
    <location>
        <begin position="194"/>
        <end position="210"/>
    </location>
</feature>
<dbReference type="EMBL" id="CP034671">
    <property type="protein sequence ID" value="QFZ92684.2"/>
    <property type="molecule type" value="Genomic_DNA"/>
</dbReference>
<dbReference type="AlphaFoldDB" id="A0AAT9JVW0"/>